<protein>
    <recommendedName>
        <fullName evidence="6">Peptidase S49 domain-containing protein</fullName>
    </recommendedName>
</protein>
<dbReference type="Pfam" id="PF01343">
    <property type="entry name" value="Peptidase_S49"/>
    <property type="match status" value="2"/>
</dbReference>
<keyword evidence="2" id="KW-0645">Protease</keyword>
<feature type="domain" description="Peptidase S49" evidence="6">
    <location>
        <begin position="180"/>
        <end position="291"/>
    </location>
</feature>
<dbReference type="OrthoDB" id="45421at2759"/>
<dbReference type="InterPro" id="IPR029045">
    <property type="entry name" value="ClpP/crotonase-like_dom_sf"/>
</dbReference>
<dbReference type="CDD" id="cd07023">
    <property type="entry name" value="S49_Sppa_N_C"/>
    <property type="match status" value="1"/>
</dbReference>
<evidence type="ECO:0000256" key="1">
    <source>
        <dbReference type="ARBA" id="ARBA00008683"/>
    </source>
</evidence>
<comment type="similarity">
    <text evidence="1">Belongs to the peptidase S49 family.</text>
</comment>
<feature type="region of interest" description="Disordered" evidence="5">
    <location>
        <begin position="735"/>
        <end position="756"/>
    </location>
</feature>
<dbReference type="GO" id="GO:0008236">
    <property type="term" value="F:serine-type peptidase activity"/>
    <property type="evidence" value="ECO:0007669"/>
    <property type="project" value="UniProtKB-KW"/>
</dbReference>
<feature type="domain" description="Peptidase S49" evidence="6">
    <location>
        <begin position="458"/>
        <end position="600"/>
    </location>
</feature>
<dbReference type="AlphaFoldDB" id="A0A9W8BI22"/>
<dbReference type="SUPFAM" id="SSF52096">
    <property type="entry name" value="ClpP/crotonase"/>
    <property type="match status" value="1"/>
</dbReference>
<dbReference type="InterPro" id="IPR002142">
    <property type="entry name" value="Peptidase_S49"/>
</dbReference>
<dbReference type="InterPro" id="IPR047272">
    <property type="entry name" value="S49_SppA_C"/>
</dbReference>
<dbReference type="PANTHER" id="PTHR33209:SF1">
    <property type="entry name" value="PEPTIDASE S49 DOMAIN-CONTAINING PROTEIN"/>
    <property type="match status" value="1"/>
</dbReference>
<evidence type="ECO:0000256" key="3">
    <source>
        <dbReference type="ARBA" id="ARBA00022801"/>
    </source>
</evidence>
<evidence type="ECO:0000313" key="7">
    <source>
        <dbReference type="EMBL" id="KAJ2008471.1"/>
    </source>
</evidence>
<feature type="compositionally biased region" description="Polar residues" evidence="5">
    <location>
        <begin position="735"/>
        <end position="744"/>
    </location>
</feature>
<gene>
    <name evidence="7" type="ORF">H4R26_000167</name>
</gene>
<dbReference type="EMBL" id="JANBQF010000004">
    <property type="protein sequence ID" value="KAJ2008471.1"/>
    <property type="molecule type" value="Genomic_DNA"/>
</dbReference>
<accession>A0A9W8BI22</accession>
<keyword evidence="8" id="KW-1185">Reference proteome</keyword>
<dbReference type="Gene3D" id="3.90.226.10">
    <property type="entry name" value="2-enoyl-CoA Hydratase, Chain A, domain 1"/>
    <property type="match status" value="3"/>
</dbReference>
<evidence type="ECO:0000256" key="5">
    <source>
        <dbReference type="SAM" id="MobiDB-lite"/>
    </source>
</evidence>
<sequence length="756" mass="83005">MRATLAAKRAALACRRMTGLAWRYKKTTALVAGSAYFGIKSLVDSKREESARLVENPTLLIWEISADSIFEAPPSTADQFGLSTLLSVLEKLAGAPQKITMLQALTALEMAAEDPRVRKLIVRVVPPPDSSKHSVSTGLGFAQTQELRQAILKFRAKKAEQFDSDNWNAFFHIDSFDDQLTYYLASAFRSILMQSTGSLPLTGLSSTQFHFKDLADKIGIDMQAETRKEYKSVTAPFTESSMPEKHRENIMEILSSLDSQLVSDIALDRCNSTNAKASSGESKDATADAAKQMLRYVMEEEGPFLTAKEAYDMGLISDIGQYDLFTYGRAQSNVTSLGDYGEARRREVERDSWPTLTKFEKLVDFVKQAKGDEYYKSISKLYRAYMPTNPVTVGVVYLLGGIERGGSNGAGVIAKAINDAALDPEVQSIVLRVDSGGGDVIASETILKAVEEAQELFGKPVVASYGNVSASGAYYVTASCDHILASPGTLTGSIGVATLRPVFTKRLLDFVGVNVEVLSVAGKPFSVFQELQGRQLEKYRSIVDGIYASFTSHVAKGRKLTSEQVENIARGKVFTGADALQAKLIDRLGGFTRAIEVAAQMGYQARSLTLKCATDHHMRMEIASINRQYAGATDPEMLDGKYIPVNEDPQLKEKLNDIVTKRSIIDIITHYKQELARTSDKDYKPSITENIRIKEFPVESSSKDLLYSLFSKLTGDSSSSIAEALRHGLRQAISDSIRSSSPAQQPRVETDNLDIK</sequence>
<evidence type="ECO:0000259" key="6">
    <source>
        <dbReference type="Pfam" id="PF01343"/>
    </source>
</evidence>
<reference evidence="7" key="1">
    <citation type="submission" date="2022-07" db="EMBL/GenBank/DDBJ databases">
        <title>Phylogenomic reconstructions and comparative analyses of Kickxellomycotina fungi.</title>
        <authorList>
            <person name="Reynolds N.K."/>
            <person name="Stajich J.E."/>
            <person name="Barry K."/>
            <person name="Grigoriev I.V."/>
            <person name="Crous P."/>
            <person name="Smith M.E."/>
        </authorList>
    </citation>
    <scope>NUCLEOTIDE SEQUENCE</scope>
    <source>
        <strain evidence="7">IMI 214461</strain>
    </source>
</reference>
<organism evidence="7 8">
    <name type="scientific">Coemansia thaxteri</name>
    <dbReference type="NCBI Taxonomy" id="2663907"/>
    <lineage>
        <taxon>Eukaryota</taxon>
        <taxon>Fungi</taxon>
        <taxon>Fungi incertae sedis</taxon>
        <taxon>Zoopagomycota</taxon>
        <taxon>Kickxellomycotina</taxon>
        <taxon>Kickxellomycetes</taxon>
        <taxon>Kickxellales</taxon>
        <taxon>Kickxellaceae</taxon>
        <taxon>Coemansia</taxon>
    </lineage>
</organism>
<dbReference type="GO" id="GO:0006508">
    <property type="term" value="P:proteolysis"/>
    <property type="evidence" value="ECO:0007669"/>
    <property type="project" value="UniProtKB-KW"/>
</dbReference>
<dbReference type="PANTHER" id="PTHR33209">
    <property type="entry name" value="PROTEASE 4"/>
    <property type="match status" value="1"/>
</dbReference>
<comment type="caution">
    <text evidence="7">The sequence shown here is derived from an EMBL/GenBank/DDBJ whole genome shotgun (WGS) entry which is preliminary data.</text>
</comment>
<keyword evidence="3" id="KW-0378">Hydrolase</keyword>
<evidence type="ECO:0000256" key="2">
    <source>
        <dbReference type="ARBA" id="ARBA00022670"/>
    </source>
</evidence>
<dbReference type="Proteomes" id="UP001150907">
    <property type="component" value="Unassembled WGS sequence"/>
</dbReference>
<proteinExistence type="inferred from homology"/>
<evidence type="ECO:0000313" key="8">
    <source>
        <dbReference type="Proteomes" id="UP001150907"/>
    </source>
</evidence>
<name>A0A9W8BI22_9FUNG</name>
<evidence type="ECO:0000256" key="4">
    <source>
        <dbReference type="ARBA" id="ARBA00022825"/>
    </source>
</evidence>
<keyword evidence="4" id="KW-0720">Serine protease</keyword>